<proteinExistence type="predicted"/>
<name>A0ACC0BHB5_CATRO</name>
<organism evidence="1 2">
    <name type="scientific">Catharanthus roseus</name>
    <name type="common">Madagascar periwinkle</name>
    <name type="synonym">Vinca rosea</name>
    <dbReference type="NCBI Taxonomy" id="4058"/>
    <lineage>
        <taxon>Eukaryota</taxon>
        <taxon>Viridiplantae</taxon>
        <taxon>Streptophyta</taxon>
        <taxon>Embryophyta</taxon>
        <taxon>Tracheophyta</taxon>
        <taxon>Spermatophyta</taxon>
        <taxon>Magnoliopsida</taxon>
        <taxon>eudicotyledons</taxon>
        <taxon>Gunneridae</taxon>
        <taxon>Pentapetalae</taxon>
        <taxon>asterids</taxon>
        <taxon>lamiids</taxon>
        <taxon>Gentianales</taxon>
        <taxon>Apocynaceae</taxon>
        <taxon>Rauvolfioideae</taxon>
        <taxon>Vinceae</taxon>
        <taxon>Catharanthinae</taxon>
        <taxon>Catharanthus</taxon>
    </lineage>
</organism>
<dbReference type="Proteomes" id="UP001060085">
    <property type="component" value="Linkage Group LG03"/>
</dbReference>
<keyword evidence="2" id="KW-1185">Reference proteome</keyword>
<comment type="caution">
    <text evidence="1">The sequence shown here is derived from an EMBL/GenBank/DDBJ whole genome shotgun (WGS) entry which is preliminary data.</text>
</comment>
<gene>
    <name evidence="1" type="ORF">M9H77_12429</name>
</gene>
<protein>
    <submittedName>
        <fullName evidence="1">Uncharacterized protein</fullName>
    </submittedName>
</protein>
<evidence type="ECO:0000313" key="2">
    <source>
        <dbReference type="Proteomes" id="UP001060085"/>
    </source>
</evidence>
<accession>A0ACC0BHB5</accession>
<sequence length="333" mass="39695">MPHYMRNLRNSLLISKNRKVKPPYRDHIPRLYQKRIHILKVSSCDITHFYPSTKIANVYNFSKIIIKRIISVEEWGLSPLKEKKFIIPESKLSFKYNYWDYIDALHKVFLYENPNRKHTWLIKVCGNVYNDPLPNWFLQWWTIYGTSGKILPDKFKLLYGEWINISPKIADYISSEQYSEEIASMLFFIEFSIPWVWKWTPEVGYTHENIPCLKRPTHSRFWDRLIKINPETKEIYGKNILDEIQQKNDSYKRMKDKGEIKSTSPFHNISTKLKMQKEVITKEDLIRSYMEELKKDLIKNLITDDKTDVSMTCSSNEDCLAGESQDPDMEDLS</sequence>
<evidence type="ECO:0000313" key="1">
    <source>
        <dbReference type="EMBL" id="KAI5672065.1"/>
    </source>
</evidence>
<dbReference type="EMBL" id="CM044703">
    <property type="protein sequence ID" value="KAI5672065.1"/>
    <property type="molecule type" value="Genomic_DNA"/>
</dbReference>
<reference evidence="2" key="1">
    <citation type="journal article" date="2023" name="Nat. Plants">
        <title>Single-cell RNA sequencing provides a high-resolution roadmap for understanding the multicellular compartmentation of specialized metabolism.</title>
        <authorList>
            <person name="Sun S."/>
            <person name="Shen X."/>
            <person name="Li Y."/>
            <person name="Li Y."/>
            <person name="Wang S."/>
            <person name="Li R."/>
            <person name="Zhang H."/>
            <person name="Shen G."/>
            <person name="Guo B."/>
            <person name="Wei J."/>
            <person name="Xu J."/>
            <person name="St-Pierre B."/>
            <person name="Chen S."/>
            <person name="Sun C."/>
        </authorList>
    </citation>
    <scope>NUCLEOTIDE SEQUENCE [LARGE SCALE GENOMIC DNA]</scope>
</reference>